<keyword evidence="2" id="KW-0472">Membrane</keyword>
<evidence type="ECO:0000256" key="2">
    <source>
        <dbReference type="SAM" id="Phobius"/>
    </source>
</evidence>
<dbReference type="Gene3D" id="3.30.565.10">
    <property type="entry name" value="Histidine kinase-like ATPase, C-terminal domain"/>
    <property type="match status" value="1"/>
</dbReference>
<comment type="caution">
    <text evidence="3">The sequence shown here is derived from an EMBL/GenBank/DDBJ whole genome shotgun (WGS) entry which is preliminary data.</text>
</comment>
<dbReference type="Proteomes" id="UP000043107">
    <property type="component" value="Unassembled WGS sequence"/>
</dbReference>
<name>A0ABM9R1W5_BIFLI</name>
<keyword evidence="2" id="KW-1133">Transmembrane helix</keyword>
<evidence type="ECO:0000313" key="4">
    <source>
        <dbReference type="Proteomes" id="UP000043107"/>
    </source>
</evidence>
<proteinExistence type="predicted"/>
<keyword evidence="2" id="KW-0812">Transmembrane</keyword>
<organism evidence="3 4">
    <name type="scientific">Bifidobacterium longum subsp. infantis</name>
    <dbReference type="NCBI Taxonomy" id="1682"/>
    <lineage>
        <taxon>Bacteria</taxon>
        <taxon>Bacillati</taxon>
        <taxon>Actinomycetota</taxon>
        <taxon>Actinomycetes</taxon>
        <taxon>Bifidobacteriales</taxon>
        <taxon>Bifidobacteriaceae</taxon>
        <taxon>Bifidobacterium</taxon>
    </lineage>
</organism>
<evidence type="ECO:0000313" key="3">
    <source>
        <dbReference type="EMBL" id="CEE98212.1"/>
    </source>
</evidence>
<dbReference type="EMBL" id="CCWP01000004">
    <property type="protein sequence ID" value="CEE98212.1"/>
    <property type="molecule type" value="Genomic_DNA"/>
</dbReference>
<reference evidence="3 4" key="1">
    <citation type="submission" date="2014-09" db="EMBL/GenBank/DDBJ databases">
        <authorList>
            <person name="Bertelli C."/>
        </authorList>
    </citation>
    <scope>NUCLEOTIDE SEQUENCE [LARGE SCALE GENOMIC DNA]</scope>
    <source>
        <strain evidence="3 4">BIC1401111250</strain>
    </source>
</reference>
<evidence type="ECO:0000256" key="1">
    <source>
        <dbReference type="SAM" id="MobiDB-lite"/>
    </source>
</evidence>
<gene>
    <name evidence="3" type="ORF">BLIC_c00272</name>
</gene>
<protein>
    <recommendedName>
        <fullName evidence="5">Histidine kinase</fullName>
    </recommendedName>
</protein>
<accession>A0ABM9R1W5</accession>
<feature type="region of interest" description="Disordered" evidence="1">
    <location>
        <begin position="1"/>
        <end position="27"/>
    </location>
</feature>
<sequence>MRPVRSVQVRQTTRSLRSEPTSAGSRGGTIDPVRVGLTALYMVLMFVTVYAETSIACDDRFLVWHAAFIAYETLALCAAALWPDSGSWMVVGIWTVSTLTSMPTTFPVSAPFAVAVLGGCGLGRGLLAASVCVLSRMLSFALRIEPWPGMPGAAVLCLVFFLAAFLGALANAQYIRMRERERERMRERDQAVIDRLHDRVCNSLSFLINALEDRAASGLSGGDGLPDDEMRRILQEALRDSRAAITLVRTREDAPSGSPGHSESFTSLAETHARRLRMAGIRGDVFVDPSVDLLLDEETMRDAVSFLTELFGNIGKYADPDAGYVMSVGVHADGLHIDESNLVRTAGPDDDGLLSNGDGLRRYRRIIEARGGQLAAGADDGIWSVQSLWPLRRSTS</sequence>
<feature type="transmembrane region" description="Helical" evidence="2">
    <location>
        <begin position="150"/>
        <end position="175"/>
    </location>
</feature>
<dbReference type="InterPro" id="IPR036890">
    <property type="entry name" value="HATPase_C_sf"/>
</dbReference>
<feature type="transmembrane region" description="Helical" evidence="2">
    <location>
        <begin position="62"/>
        <end position="82"/>
    </location>
</feature>
<evidence type="ECO:0008006" key="5">
    <source>
        <dbReference type="Google" id="ProtNLM"/>
    </source>
</evidence>
<feature type="compositionally biased region" description="Polar residues" evidence="1">
    <location>
        <begin position="8"/>
        <end position="24"/>
    </location>
</feature>
<keyword evidence="4" id="KW-1185">Reference proteome</keyword>